<reference evidence="2" key="1">
    <citation type="submission" date="2019-03" db="EMBL/GenBank/DDBJ databases">
        <title>Genome sequencing and reference-guided assembly of Black Bengal Goat (Capra hircus).</title>
        <authorList>
            <person name="Siddiki A.Z."/>
            <person name="Baten A."/>
            <person name="Billah M."/>
            <person name="Alam M.A.U."/>
            <person name="Shawrob K.S.M."/>
            <person name="Saha S."/>
            <person name="Chowdhury M."/>
            <person name="Rahman A.H."/>
            <person name="Stear M."/>
            <person name="Miah G."/>
            <person name="Das G.B."/>
            <person name="Hossain M.M."/>
            <person name="Kumkum M."/>
            <person name="Islam M.S."/>
            <person name="Mollah A.M."/>
            <person name="Ahsan A."/>
            <person name="Tusar F."/>
            <person name="Khan M.K.I."/>
        </authorList>
    </citation>
    <scope>NUCLEOTIDE SEQUENCE [LARGE SCALE GENOMIC DNA]</scope>
</reference>
<dbReference type="Ensembl" id="ENSCHIT00010015441.1">
    <property type="protein sequence ID" value="ENSCHIP00010010901.1"/>
    <property type="gene ID" value="ENSCHIG00010008171.1"/>
</dbReference>
<sequence length="221" mass="22891">MQMTCKPARVSPSPQFGPGLGALGSEGLCHLLALSLDRSPLPRPGRASSAPSAAGLASSSALSTEPALRACGTTLPSAVPRLPGCLRCAGTAQGAAKSAAPARVPNSSGASWLRSPQQGSPPGLLPLSSQPSCHNKQQSRLLTMGDVKLAAQTHVSKTSLTVDHSRVSSMPLTEAPAFTLPPRNLCIKEGATAKFEGRVKVNVFLRSQPGELRYHSSTPWN</sequence>
<accession>A0A8C2NW90</accession>
<organism evidence="2">
    <name type="scientific">Capra hircus</name>
    <name type="common">Goat</name>
    <dbReference type="NCBI Taxonomy" id="9925"/>
    <lineage>
        <taxon>Eukaryota</taxon>
        <taxon>Metazoa</taxon>
        <taxon>Chordata</taxon>
        <taxon>Craniata</taxon>
        <taxon>Vertebrata</taxon>
        <taxon>Euteleostomi</taxon>
        <taxon>Mammalia</taxon>
        <taxon>Eutheria</taxon>
        <taxon>Laurasiatheria</taxon>
        <taxon>Artiodactyla</taxon>
        <taxon>Ruminantia</taxon>
        <taxon>Pecora</taxon>
        <taxon>Bovidae</taxon>
        <taxon>Caprinae</taxon>
        <taxon>Capra</taxon>
    </lineage>
</organism>
<reference evidence="2" key="2">
    <citation type="submission" date="2025-08" db="UniProtKB">
        <authorList>
            <consortium name="Ensembl"/>
        </authorList>
    </citation>
    <scope>IDENTIFICATION</scope>
</reference>
<feature type="region of interest" description="Disordered" evidence="1">
    <location>
        <begin position="96"/>
        <end position="133"/>
    </location>
</feature>
<evidence type="ECO:0000256" key="1">
    <source>
        <dbReference type="SAM" id="MobiDB-lite"/>
    </source>
</evidence>
<protein>
    <submittedName>
        <fullName evidence="2">Uncharacterized protein</fullName>
    </submittedName>
</protein>
<feature type="compositionally biased region" description="Low complexity" evidence="1">
    <location>
        <begin position="115"/>
        <end position="132"/>
    </location>
</feature>
<proteinExistence type="predicted"/>
<evidence type="ECO:0000313" key="2">
    <source>
        <dbReference type="Ensembl" id="ENSCHIP00010010901.1"/>
    </source>
</evidence>
<dbReference type="AlphaFoldDB" id="A0A8C2NW90"/>
<name>A0A8C2NW90_CAPHI</name>